<feature type="transmembrane region" description="Helical" evidence="8">
    <location>
        <begin position="64"/>
        <end position="88"/>
    </location>
</feature>
<evidence type="ECO:0000313" key="9">
    <source>
        <dbReference type="EMBL" id="HIU21456.1"/>
    </source>
</evidence>
<accession>A0A9D1L2D7</accession>
<feature type="transmembrane region" description="Helical" evidence="8">
    <location>
        <begin position="222"/>
        <end position="241"/>
    </location>
</feature>
<evidence type="ECO:0000256" key="2">
    <source>
        <dbReference type="ARBA" id="ARBA00022448"/>
    </source>
</evidence>
<comment type="subcellular location">
    <subcellularLocation>
        <location evidence="1">Cell membrane</location>
        <topology evidence="1">Multi-pass membrane protein</topology>
    </subcellularLocation>
</comment>
<reference evidence="9" key="1">
    <citation type="submission" date="2020-10" db="EMBL/GenBank/DDBJ databases">
        <authorList>
            <person name="Gilroy R."/>
        </authorList>
    </citation>
    <scope>NUCLEOTIDE SEQUENCE</scope>
    <source>
        <strain evidence="9">1063</strain>
    </source>
</reference>
<keyword evidence="3" id="KW-1003">Cell membrane</keyword>
<keyword evidence="5 8" id="KW-1133">Transmembrane helix</keyword>
<dbReference type="Pfam" id="PF02386">
    <property type="entry name" value="TrkH"/>
    <property type="match status" value="1"/>
</dbReference>
<evidence type="ECO:0000256" key="8">
    <source>
        <dbReference type="SAM" id="Phobius"/>
    </source>
</evidence>
<feature type="transmembrane region" description="Helical" evidence="8">
    <location>
        <begin position="342"/>
        <end position="363"/>
    </location>
</feature>
<evidence type="ECO:0000256" key="1">
    <source>
        <dbReference type="ARBA" id="ARBA00004651"/>
    </source>
</evidence>
<gene>
    <name evidence="9" type="ORF">IAD51_04405</name>
</gene>
<dbReference type="PANTHER" id="PTHR32024">
    <property type="entry name" value="TRK SYSTEM POTASSIUM UPTAKE PROTEIN TRKG-RELATED"/>
    <property type="match status" value="1"/>
</dbReference>
<dbReference type="EMBL" id="DVMN01000078">
    <property type="protein sequence ID" value="HIU21456.1"/>
    <property type="molecule type" value="Genomic_DNA"/>
</dbReference>
<name>A0A9D1L2D7_9FIRM</name>
<dbReference type="GO" id="GO:0008324">
    <property type="term" value="F:monoatomic cation transmembrane transporter activity"/>
    <property type="evidence" value="ECO:0007669"/>
    <property type="project" value="InterPro"/>
</dbReference>
<evidence type="ECO:0000256" key="3">
    <source>
        <dbReference type="ARBA" id="ARBA00022475"/>
    </source>
</evidence>
<dbReference type="GO" id="GO:0030001">
    <property type="term" value="P:metal ion transport"/>
    <property type="evidence" value="ECO:0007669"/>
    <property type="project" value="UniProtKB-ARBA"/>
</dbReference>
<feature type="transmembrane region" description="Helical" evidence="8">
    <location>
        <begin position="119"/>
        <end position="139"/>
    </location>
</feature>
<protein>
    <submittedName>
        <fullName evidence="9">Trk family potassium uptake protein</fullName>
    </submittedName>
</protein>
<reference evidence="9" key="2">
    <citation type="journal article" date="2021" name="PeerJ">
        <title>Extensive microbial diversity within the chicken gut microbiome revealed by metagenomics and culture.</title>
        <authorList>
            <person name="Gilroy R."/>
            <person name="Ravi A."/>
            <person name="Getino M."/>
            <person name="Pursley I."/>
            <person name="Horton D.L."/>
            <person name="Alikhan N.F."/>
            <person name="Baker D."/>
            <person name="Gharbi K."/>
            <person name="Hall N."/>
            <person name="Watson M."/>
            <person name="Adriaenssens E.M."/>
            <person name="Foster-Nyarko E."/>
            <person name="Jarju S."/>
            <person name="Secka A."/>
            <person name="Antonio M."/>
            <person name="Oren A."/>
            <person name="Chaudhuri R.R."/>
            <person name="La Ragione R."/>
            <person name="Hildebrand F."/>
            <person name="Pallen M.J."/>
        </authorList>
    </citation>
    <scope>NUCLEOTIDE SEQUENCE</scope>
    <source>
        <strain evidence="9">1063</strain>
    </source>
</reference>
<evidence type="ECO:0000256" key="4">
    <source>
        <dbReference type="ARBA" id="ARBA00022692"/>
    </source>
</evidence>
<evidence type="ECO:0000256" key="5">
    <source>
        <dbReference type="ARBA" id="ARBA00022989"/>
    </source>
</evidence>
<dbReference type="PANTHER" id="PTHR32024:SF1">
    <property type="entry name" value="KTR SYSTEM POTASSIUM UPTAKE PROTEIN B"/>
    <property type="match status" value="1"/>
</dbReference>
<keyword evidence="7 8" id="KW-0472">Membrane</keyword>
<keyword evidence="4 8" id="KW-0812">Transmembrane</keyword>
<dbReference type="GO" id="GO:0005886">
    <property type="term" value="C:plasma membrane"/>
    <property type="evidence" value="ECO:0007669"/>
    <property type="project" value="UniProtKB-SubCell"/>
</dbReference>
<feature type="transmembrane region" description="Helical" evidence="8">
    <location>
        <begin position="6"/>
        <end position="25"/>
    </location>
</feature>
<proteinExistence type="predicted"/>
<evidence type="ECO:0000256" key="7">
    <source>
        <dbReference type="ARBA" id="ARBA00023136"/>
    </source>
</evidence>
<organism evidence="9 10">
    <name type="scientific">Candidatus Limadaptatus stercorigallinarum</name>
    <dbReference type="NCBI Taxonomy" id="2840845"/>
    <lineage>
        <taxon>Bacteria</taxon>
        <taxon>Bacillati</taxon>
        <taxon>Bacillota</taxon>
        <taxon>Clostridia</taxon>
        <taxon>Eubacteriales</taxon>
        <taxon>Candidatus Limadaptatus</taxon>
    </lineage>
</organism>
<dbReference type="AlphaFoldDB" id="A0A9D1L2D7"/>
<comment type="caution">
    <text evidence="9">The sequence shown here is derived from an EMBL/GenBank/DDBJ whole genome shotgun (WGS) entry which is preliminary data.</text>
</comment>
<evidence type="ECO:0000256" key="6">
    <source>
        <dbReference type="ARBA" id="ARBA00023065"/>
    </source>
</evidence>
<dbReference type="Proteomes" id="UP000824088">
    <property type="component" value="Unassembled WGS sequence"/>
</dbReference>
<keyword evidence="6" id="KW-0406">Ion transport</keyword>
<dbReference type="InterPro" id="IPR003445">
    <property type="entry name" value="Cat_transpt"/>
</dbReference>
<sequence>MQILVLGYLAIILVGSFFLSLPISAKNGEWTPYIDSLLVSTSATCVTGLITVDTYLHWTTFGQIVIILLIQIGGLGFMTFVTLFSFALGRRIGLFERTLIAQSAGTFGKGGVLRLIKRILIFTFSVELVGACLLMISFVPDFGAQGVWFAFFHSISAFCNAGFDLMGVNGTPFASLTSYSDDIAVNLTICALILIGGMGYVVWSDIWDKRFRYRQYRLHTRIVLWATLLLVFVPALLLFAFEHGGSVLEGKSAGESFLICLFQAVTPRTAGFNTVTLSELSDSSILLMQILMFIGGNSGSTAGGVKVTTMVVILFGLYSSVRGHKDIVIGKRALDLSLVKQAMSLFTIYLLFVLTATLVICAIEPPEITLRDVSFECVSAIATVGLTTGITPLLTTASKFIITLLMFAGRLGVLTLASAMMASKVQPTTKRPTEKILIG</sequence>
<feature type="transmembrane region" description="Helical" evidence="8">
    <location>
        <begin position="183"/>
        <end position="202"/>
    </location>
</feature>
<keyword evidence="2" id="KW-0813">Transport</keyword>
<feature type="transmembrane region" description="Helical" evidence="8">
    <location>
        <begin position="37"/>
        <end position="58"/>
    </location>
</feature>
<evidence type="ECO:0000313" key="10">
    <source>
        <dbReference type="Proteomes" id="UP000824088"/>
    </source>
</evidence>
<feature type="transmembrane region" description="Helical" evidence="8">
    <location>
        <begin position="400"/>
        <end position="422"/>
    </location>
</feature>